<keyword evidence="12" id="KW-0175">Coiled coil</keyword>
<keyword evidence="7" id="KW-0547">Nucleotide-binding</keyword>
<evidence type="ECO:0000259" key="13">
    <source>
        <dbReference type="PROSITE" id="PS50109"/>
    </source>
</evidence>
<evidence type="ECO:0000256" key="10">
    <source>
        <dbReference type="ARBA" id="ARBA00023012"/>
    </source>
</evidence>
<dbReference type="AlphaFoldDB" id="A0A1G1W8N5"/>
<evidence type="ECO:0000256" key="8">
    <source>
        <dbReference type="ARBA" id="ARBA00022777"/>
    </source>
</evidence>
<dbReference type="FunFam" id="3.30.565.10:FF:000023">
    <property type="entry name" value="PAS domain-containing sensor histidine kinase"/>
    <property type="match status" value="1"/>
</dbReference>
<dbReference type="Gene3D" id="3.30.565.10">
    <property type="entry name" value="Histidine kinase-like ATPase, C-terminal domain"/>
    <property type="match status" value="1"/>
</dbReference>
<dbReference type="Pfam" id="PF02518">
    <property type="entry name" value="HATPase_c"/>
    <property type="match status" value="1"/>
</dbReference>
<dbReference type="PRINTS" id="PR00344">
    <property type="entry name" value="BCTRLSENSOR"/>
</dbReference>
<dbReference type="InterPro" id="IPR036097">
    <property type="entry name" value="HisK_dim/P_sf"/>
</dbReference>
<dbReference type="GO" id="GO:0005886">
    <property type="term" value="C:plasma membrane"/>
    <property type="evidence" value="ECO:0007669"/>
    <property type="project" value="UniProtKB-SubCell"/>
</dbReference>
<evidence type="ECO:0000256" key="5">
    <source>
        <dbReference type="ARBA" id="ARBA00022553"/>
    </source>
</evidence>
<comment type="subcellular location">
    <subcellularLocation>
        <location evidence="2">Cell membrane</location>
    </subcellularLocation>
</comment>
<gene>
    <name evidence="14" type="ORF">A2Y57_02240</name>
</gene>
<comment type="caution">
    <text evidence="14">The sequence shown here is derived from an EMBL/GenBank/DDBJ whole genome shotgun (WGS) entry which is preliminary data.</text>
</comment>
<evidence type="ECO:0000256" key="12">
    <source>
        <dbReference type="SAM" id="Coils"/>
    </source>
</evidence>
<dbReference type="SUPFAM" id="SSF55874">
    <property type="entry name" value="ATPase domain of HSP90 chaperone/DNA topoisomerase II/histidine kinase"/>
    <property type="match status" value="1"/>
</dbReference>
<evidence type="ECO:0000256" key="1">
    <source>
        <dbReference type="ARBA" id="ARBA00000085"/>
    </source>
</evidence>
<dbReference type="GO" id="GO:0005524">
    <property type="term" value="F:ATP binding"/>
    <property type="evidence" value="ECO:0007669"/>
    <property type="project" value="UniProtKB-KW"/>
</dbReference>
<dbReference type="InterPro" id="IPR050736">
    <property type="entry name" value="Sensor_HK_Regulatory"/>
</dbReference>
<dbReference type="InterPro" id="IPR003594">
    <property type="entry name" value="HATPase_dom"/>
</dbReference>
<evidence type="ECO:0000313" key="14">
    <source>
        <dbReference type="EMBL" id="OGY24029.1"/>
    </source>
</evidence>
<keyword evidence="8" id="KW-0418">Kinase</keyword>
<dbReference type="InterPro" id="IPR003661">
    <property type="entry name" value="HisK_dim/P_dom"/>
</dbReference>
<dbReference type="CDD" id="cd00082">
    <property type="entry name" value="HisKA"/>
    <property type="match status" value="1"/>
</dbReference>
<reference evidence="14 15" key="1">
    <citation type="journal article" date="2016" name="Nat. Commun.">
        <title>Thousands of microbial genomes shed light on interconnected biogeochemical processes in an aquifer system.</title>
        <authorList>
            <person name="Anantharaman K."/>
            <person name="Brown C.T."/>
            <person name="Hug L.A."/>
            <person name="Sharon I."/>
            <person name="Castelle C.J."/>
            <person name="Probst A.J."/>
            <person name="Thomas B.C."/>
            <person name="Singh A."/>
            <person name="Wilkins M.J."/>
            <person name="Karaoz U."/>
            <person name="Brodie E.L."/>
            <person name="Williams K.H."/>
            <person name="Hubbard S.S."/>
            <person name="Banfield J.F."/>
        </authorList>
    </citation>
    <scope>NUCLEOTIDE SEQUENCE [LARGE SCALE GENOMIC DNA]</scope>
</reference>
<sequence>MEKETTVEKYKQALERLEKANKELRELDKLKDEFVSFVTHELRSPMAILKGNLTMLLGGDAGEMSQEAREILHDMMLAVERQIRMVNDLLDISRIEVGKMEFKLKEVDVEESASLLVETLARIAKEKNIQLSIIPPSQTLPKVQADQDKVVQVLLNLVDNAIKYTRSGTIKVSFESKDSFLTTYVTDTGIGISQEAQEHLFEKFSRVGTKVTRVSGGSGLGLYISKQLIERQGGKIWLEKSTPEVGSVFCFSLPTFGSKEAREVAEKREPKPGS</sequence>
<protein>
    <recommendedName>
        <fullName evidence="3">histidine kinase</fullName>
        <ecNumber evidence="3">2.7.13.3</ecNumber>
    </recommendedName>
</protein>
<evidence type="ECO:0000256" key="4">
    <source>
        <dbReference type="ARBA" id="ARBA00022475"/>
    </source>
</evidence>
<evidence type="ECO:0000256" key="2">
    <source>
        <dbReference type="ARBA" id="ARBA00004236"/>
    </source>
</evidence>
<dbReference type="InterPro" id="IPR004358">
    <property type="entry name" value="Sig_transdc_His_kin-like_C"/>
</dbReference>
<dbReference type="SUPFAM" id="SSF47384">
    <property type="entry name" value="Homodimeric domain of signal transducing histidine kinase"/>
    <property type="match status" value="1"/>
</dbReference>
<evidence type="ECO:0000256" key="3">
    <source>
        <dbReference type="ARBA" id="ARBA00012438"/>
    </source>
</evidence>
<dbReference type="InterPro" id="IPR036890">
    <property type="entry name" value="HATPase_C_sf"/>
</dbReference>
<evidence type="ECO:0000256" key="9">
    <source>
        <dbReference type="ARBA" id="ARBA00022840"/>
    </source>
</evidence>
<keyword evidence="9" id="KW-0067">ATP-binding</keyword>
<dbReference type="SMART" id="SM00388">
    <property type="entry name" value="HisKA"/>
    <property type="match status" value="1"/>
</dbReference>
<feature type="domain" description="Histidine kinase" evidence="13">
    <location>
        <begin position="37"/>
        <end position="257"/>
    </location>
</feature>
<dbReference type="Gene3D" id="1.10.287.130">
    <property type="match status" value="1"/>
</dbReference>
<dbReference type="EC" id="2.7.13.3" evidence="3"/>
<name>A0A1G1W8N5_9BACT</name>
<evidence type="ECO:0000313" key="15">
    <source>
        <dbReference type="Proteomes" id="UP000177103"/>
    </source>
</evidence>
<dbReference type="EMBL" id="MHCQ01000032">
    <property type="protein sequence ID" value="OGY24029.1"/>
    <property type="molecule type" value="Genomic_DNA"/>
</dbReference>
<evidence type="ECO:0000256" key="11">
    <source>
        <dbReference type="ARBA" id="ARBA00023136"/>
    </source>
</evidence>
<dbReference type="InterPro" id="IPR005467">
    <property type="entry name" value="His_kinase_dom"/>
</dbReference>
<feature type="coiled-coil region" evidence="12">
    <location>
        <begin position="3"/>
        <end position="30"/>
    </location>
</feature>
<keyword evidence="6" id="KW-0808">Transferase</keyword>
<dbReference type="SMART" id="SM00387">
    <property type="entry name" value="HATPase_c"/>
    <property type="match status" value="1"/>
</dbReference>
<dbReference type="GO" id="GO:0000155">
    <property type="term" value="F:phosphorelay sensor kinase activity"/>
    <property type="evidence" value="ECO:0007669"/>
    <property type="project" value="InterPro"/>
</dbReference>
<dbReference type="PANTHER" id="PTHR43711:SF31">
    <property type="entry name" value="HISTIDINE KINASE"/>
    <property type="match status" value="1"/>
</dbReference>
<accession>A0A1G1W8N5</accession>
<keyword evidence="5" id="KW-0597">Phosphoprotein</keyword>
<keyword evidence="4" id="KW-1003">Cell membrane</keyword>
<evidence type="ECO:0000256" key="7">
    <source>
        <dbReference type="ARBA" id="ARBA00022741"/>
    </source>
</evidence>
<dbReference type="PANTHER" id="PTHR43711">
    <property type="entry name" value="TWO-COMPONENT HISTIDINE KINASE"/>
    <property type="match status" value="1"/>
</dbReference>
<dbReference type="CDD" id="cd16922">
    <property type="entry name" value="HATPase_EvgS-ArcB-TorS-like"/>
    <property type="match status" value="1"/>
</dbReference>
<organism evidence="14 15">
    <name type="scientific">Candidatus Woykebacteria bacterium RBG_13_40_7b</name>
    <dbReference type="NCBI Taxonomy" id="1802594"/>
    <lineage>
        <taxon>Bacteria</taxon>
        <taxon>Candidatus Woykeibacteriota</taxon>
    </lineage>
</organism>
<keyword evidence="10" id="KW-0902">Two-component regulatory system</keyword>
<dbReference type="Proteomes" id="UP000177103">
    <property type="component" value="Unassembled WGS sequence"/>
</dbReference>
<dbReference type="PROSITE" id="PS50109">
    <property type="entry name" value="HIS_KIN"/>
    <property type="match status" value="1"/>
</dbReference>
<dbReference type="Pfam" id="PF00512">
    <property type="entry name" value="HisKA"/>
    <property type="match status" value="1"/>
</dbReference>
<proteinExistence type="predicted"/>
<comment type="catalytic activity">
    <reaction evidence="1">
        <text>ATP + protein L-histidine = ADP + protein N-phospho-L-histidine.</text>
        <dbReference type="EC" id="2.7.13.3"/>
    </reaction>
</comment>
<evidence type="ECO:0000256" key="6">
    <source>
        <dbReference type="ARBA" id="ARBA00022679"/>
    </source>
</evidence>
<keyword evidence="11" id="KW-0472">Membrane</keyword>